<reference evidence="2 3" key="1">
    <citation type="submission" date="2015-09" db="EMBL/GenBank/DDBJ databases">
        <title>Host preference determinants of Valsa canker pathogens revealed by comparative genomics.</title>
        <authorList>
            <person name="Yin Z."/>
            <person name="Huang L."/>
        </authorList>
    </citation>
    <scope>NUCLEOTIDE SEQUENCE [LARGE SCALE GENOMIC DNA]</scope>
    <source>
        <strain evidence="2 3">03-1</strain>
    </source>
</reference>
<comment type="caution">
    <text evidence="2">The sequence shown here is derived from an EMBL/GenBank/DDBJ whole genome shotgun (WGS) entry which is preliminary data.</text>
</comment>
<keyword evidence="3" id="KW-1185">Reference proteome</keyword>
<protein>
    <submittedName>
        <fullName evidence="2">Uncharacterized protein</fullName>
    </submittedName>
</protein>
<organism evidence="2 3">
    <name type="scientific">Cytospora schulzeri</name>
    <dbReference type="NCBI Taxonomy" id="448051"/>
    <lineage>
        <taxon>Eukaryota</taxon>
        <taxon>Fungi</taxon>
        <taxon>Dikarya</taxon>
        <taxon>Ascomycota</taxon>
        <taxon>Pezizomycotina</taxon>
        <taxon>Sordariomycetes</taxon>
        <taxon>Sordariomycetidae</taxon>
        <taxon>Diaporthales</taxon>
        <taxon>Cytosporaceae</taxon>
        <taxon>Cytospora</taxon>
    </lineage>
</organism>
<proteinExistence type="predicted"/>
<dbReference type="InterPro" id="IPR036322">
    <property type="entry name" value="WD40_repeat_dom_sf"/>
</dbReference>
<sequence>MDGPLIAANTAAHVSASRSAQIATDFLRDVPAAQRELEPLLIELFEVRGTLERLQDVILPVPLFAPLVGVIRGCTDVCSRIDGVLSQCGDGSLRSGRWAVTEASVEIQGLSRVLGFCRRTAQLTFEAVDLKSNQPTLADIEHLRQQLTTGSLQLSRLGVLLGSCLDEVENLIVDSSNTSVQLETRSNLPLANSPTTPSVQSMMVSFRKLAGGSKSSKHARPSSITSPELESVSEGPAHSPSLATIPDEQLFHEPDPEIKDTKPSDSPLTQRRSSIKDARPSPAYSLFPTPPPARSLPPLPPPKSHLRQKPLTPPASLAPHLPVKSRARAFSDNTRDSKFSTLSEAASNRYSASSSLSQTKFPPRSSSYADTYQLSLPSLKHTTSTASEDIGVDVTPLRRLDPIDKDSAYGVYSIITSPTSANLASRHGKSCINIWDIQSGYILISTIKVPFYVQAQPRSRENFIRSHAILSEALNLIAITSAFGHTLEIWNWARRKKVQSINDAYRWAHARQPQAGPYPLAAYRADTDTIDLYPASPPSTTSKKPFGKPRSIHLKKAGLPHLPKFPELAYSATGPLLVAAAGPRPPRPDSPPAEHAALLMAPYKFLMPDRHKYPELEDSLPLCLATYGSVAVSIWSPARFRTIGRPGAWQVEPVVVKERVVLVWDFGGAGEGEEVRQRTLLKMDDNTNKPIVIAPGESANERPPNLMDLPTELHLEIVEYCLLVRAFRDRWTPKDSKLIGGAVRDLTLVNRYFRQLTASYLFKSICINDKSEATCQDLLLSSMKRMHKVSTSLLLKKTQKFTISIGRTPQPNRAFVEKEFISTLDYIRPPTQRFVIEKETTPWPFLQKVRKIWNQWQSNGMPHYILNTKQLELSAPWGHRFDFQFLTHPYIHMERLWLDFDLKWLRPHSLNLSKFAHLQYVMIRAHPHGPLLNNFDLGYEGFNEQSGKPLLGQLAQTLPHLKHLAMYGLLNGPIRNIASLLRPMKSLEQLDITDQQPVSSQQVTDVREMLHPYERIDKAMCNSKLIREHPANVDRVEAATLFFTAIPSLDRICFVRDQVGTMYHAVRDEKNKDRVLERVEEGETIVEKYRYLTMNHDQVWRCGFPNVLGYSLFEPAALACHSSTLLSEKAFWMRQEYLDGDLSVVPEEFEWKLCLWKAFGHTE</sequence>
<dbReference type="Proteomes" id="UP000283895">
    <property type="component" value="Unassembled WGS sequence"/>
</dbReference>
<accession>A0A423WT77</accession>
<feature type="compositionally biased region" description="Basic and acidic residues" evidence="1">
    <location>
        <begin position="249"/>
        <end position="263"/>
    </location>
</feature>
<feature type="compositionally biased region" description="Pro residues" evidence="1">
    <location>
        <begin position="288"/>
        <end position="303"/>
    </location>
</feature>
<evidence type="ECO:0000256" key="1">
    <source>
        <dbReference type="SAM" id="MobiDB-lite"/>
    </source>
</evidence>
<dbReference type="OrthoDB" id="3256367at2759"/>
<dbReference type="AlphaFoldDB" id="A0A423WT77"/>
<evidence type="ECO:0000313" key="2">
    <source>
        <dbReference type="EMBL" id="ROW06745.1"/>
    </source>
</evidence>
<feature type="region of interest" description="Disordered" evidence="1">
    <location>
        <begin position="209"/>
        <end position="323"/>
    </location>
</feature>
<name>A0A423WT77_9PEZI</name>
<gene>
    <name evidence="2" type="ORF">VMCG_04024</name>
</gene>
<dbReference type="SUPFAM" id="SSF50978">
    <property type="entry name" value="WD40 repeat-like"/>
    <property type="match status" value="1"/>
</dbReference>
<evidence type="ECO:0000313" key="3">
    <source>
        <dbReference type="Proteomes" id="UP000283895"/>
    </source>
</evidence>
<dbReference type="EMBL" id="LKEA01000009">
    <property type="protein sequence ID" value="ROW06745.1"/>
    <property type="molecule type" value="Genomic_DNA"/>
</dbReference>
<dbReference type="STRING" id="356882.A0A423WT77"/>